<sequence>MPKENKLYIPIGCSHYFSAGFSREEALELLTRSQERHRERFPTVDYREIDFWYRSFEKGNFNYSQEFIMNRNEASITSHINSKDSKNCHYTARHRKEASLAGINTIPLSKIVRELNVEDEKKLSKMFRNFHNHIYRPDRQILDELEFNLERNSVILIKKKIFLITLLELLGLIKMVPVRSDEMENYQSSTKISSPLLYKNFANEFNIILNQIKIGPLFKLRLNGPELVFHSNQVPSLQAHFSHLTAYSSLSSVLDAPPEYFAHLEYLFVRLNAVDVEELKTYKNKMQYHRPRHCFYVNEEFDRNNLAIALQPDVSMIDFEDDGNITGRWRPPGSTTHQIEFVISTIGSGRIDFREIRDSRLQIRRNLNL</sequence>
<organism evidence="1 2">
    <name type="scientific">Caenorhabditis tropicalis</name>
    <dbReference type="NCBI Taxonomy" id="1561998"/>
    <lineage>
        <taxon>Eukaryota</taxon>
        <taxon>Metazoa</taxon>
        <taxon>Ecdysozoa</taxon>
        <taxon>Nematoda</taxon>
        <taxon>Chromadorea</taxon>
        <taxon>Rhabditida</taxon>
        <taxon>Rhabditina</taxon>
        <taxon>Rhabditomorpha</taxon>
        <taxon>Rhabditoidea</taxon>
        <taxon>Rhabditidae</taxon>
        <taxon>Peloderinae</taxon>
        <taxon>Caenorhabditis</taxon>
    </lineage>
</organism>
<reference evidence="2" key="1">
    <citation type="submission" date="2016-11" db="UniProtKB">
        <authorList>
            <consortium name="WormBaseParasite"/>
        </authorList>
    </citation>
    <scope>IDENTIFICATION</scope>
</reference>
<evidence type="ECO:0000313" key="1">
    <source>
        <dbReference type="Proteomes" id="UP000095282"/>
    </source>
</evidence>
<dbReference type="WBParaSite" id="Csp11.Scaffold629.g13757.t2">
    <property type="protein sequence ID" value="Csp11.Scaffold629.g13757.t2"/>
    <property type="gene ID" value="Csp11.Scaffold629.g13757"/>
</dbReference>
<protein>
    <submittedName>
        <fullName evidence="2">HTH_48 domain-containing protein</fullName>
    </submittedName>
</protein>
<accession>A0A1I7U0Y2</accession>
<evidence type="ECO:0000313" key="2">
    <source>
        <dbReference type="WBParaSite" id="Csp11.Scaffold629.g13757.t2"/>
    </source>
</evidence>
<proteinExistence type="predicted"/>
<name>A0A1I7U0Y2_9PELO</name>
<dbReference type="AlphaFoldDB" id="A0A1I7U0Y2"/>
<keyword evidence="1" id="KW-1185">Reference proteome</keyword>
<dbReference type="Proteomes" id="UP000095282">
    <property type="component" value="Unplaced"/>
</dbReference>
<dbReference type="eggNOG" id="ENOG502TIW5">
    <property type="taxonomic scope" value="Eukaryota"/>
</dbReference>